<evidence type="ECO:0000256" key="1">
    <source>
        <dbReference type="SAM" id="SignalP"/>
    </source>
</evidence>
<dbReference type="SUPFAM" id="SSF56112">
    <property type="entry name" value="Protein kinase-like (PK-like)"/>
    <property type="match status" value="1"/>
</dbReference>
<protein>
    <recommendedName>
        <fullName evidence="3">Protein kinase domain-containing protein</fullName>
    </recommendedName>
</protein>
<evidence type="ECO:0008006" key="3">
    <source>
        <dbReference type="Google" id="ProtNLM"/>
    </source>
</evidence>
<proteinExistence type="predicted"/>
<dbReference type="VEuPathDB" id="CryptoDB:GY17_00001798"/>
<name>A0A0S4TFL9_CRYHO</name>
<evidence type="ECO:0000313" key="2">
    <source>
        <dbReference type="EMBL" id="CUV05734.1"/>
    </source>
</evidence>
<dbReference type="VEuPathDB" id="CryptoDB:ChTU502y2012_408g0335"/>
<dbReference type="EMBL" id="LN877950">
    <property type="protein sequence ID" value="CUV05734.1"/>
    <property type="molecule type" value="Genomic_DNA"/>
</dbReference>
<dbReference type="VEuPathDB" id="CryptoDB:Chro.40367"/>
<reference evidence="2" key="1">
    <citation type="submission" date="2015-08" db="EMBL/GenBank/DDBJ databases">
        <authorList>
            <person name="Babu N.S."/>
            <person name="Beckwith C.J."/>
            <person name="Beseler K.G."/>
            <person name="Brison A."/>
            <person name="Carone J.V."/>
            <person name="Caskin T.P."/>
            <person name="Diamond M."/>
            <person name="Durham M.E."/>
            <person name="Foxe J.M."/>
            <person name="Go M."/>
            <person name="Henderson B.A."/>
            <person name="Jones I.B."/>
            <person name="McGettigan J.A."/>
            <person name="Micheletti S.J."/>
            <person name="Nasrallah M.E."/>
            <person name="Ortiz D."/>
            <person name="Piller C.R."/>
            <person name="Privatt S.R."/>
            <person name="Schneider S.L."/>
            <person name="Sharp S."/>
            <person name="Smith T.C."/>
            <person name="Stanton J.D."/>
            <person name="Ullery H.E."/>
            <person name="Wilson R.J."/>
            <person name="Serrano M.G."/>
            <person name="Buck G."/>
            <person name="Lee V."/>
            <person name="Wang Y."/>
            <person name="Carvalho R."/>
            <person name="Voegtly L."/>
            <person name="Shi R."/>
            <person name="Duckworth R."/>
            <person name="Johnson A."/>
            <person name="Loviza R."/>
            <person name="Walstead R."/>
            <person name="Shah Z."/>
            <person name="Kiflezghi M."/>
            <person name="Wade K."/>
            <person name="Ball S.L."/>
            <person name="Bradley K.W."/>
            <person name="Asai D.J."/>
            <person name="Bowman C.A."/>
            <person name="Russell D.A."/>
            <person name="Pope W.H."/>
            <person name="Jacobs-Sera D."/>
            <person name="Hendrix R.W."/>
            <person name="Hatfull G.F."/>
        </authorList>
    </citation>
    <scope>NUCLEOTIDE SEQUENCE [LARGE SCALE GENOMIC DNA]</scope>
</reference>
<dbReference type="Proteomes" id="UP000199752">
    <property type="component" value="Chromosome 4"/>
</dbReference>
<sequence>MNLRLVYFLFLFCSIVLGSDLNETFQEEIKKNLKRQQVVKRQVAFERLKLIHEIDLAICKSEQFNFIKCKYDDSGVLKSFGGMFGVGVAATLYPMNSNFRIYKNCSLNPDLTYQCYEKDLIKDVDAINVFIKRENSKLSTQYKYAYLDRLPILLPNKSSSEFNIGFLMEKYMTTYISGRKVLNNFISPNVYTVTSKWGTPIHEFDRYIFMQYLEGVTLSEVLKRLRQSEIFHMKNSFRKVLRAYSNLVAARNSQYKNNEAIKRREMLLRISINNSAGEILGRFRYRLSLLDHTLNFLQRIWEQNIYHCDLCHPNITILEEYLSDPLEITKIIKDGQGFLIDDDEYINLMEVNSLPLEITKRLNEKMEQSNHINKINMSNSNYESSDNKLQGSTHECNTNKASTSFDDSFYDNKFPCKQILNSDTSTSASSDGINIDASKNSGYGAEQATSKNKQGLRVIRFKLENFRMIDFSFSLDMTKEINSRKGVDKYLIDTPCRIYRPDRREDIIELRRLVDEAAYFASKSEMNVLADTWSTVIEELINENSSISDHVDNFLTFDKSVATQAKQFLTAIQVLQRFFKELRNNIYGPEWSSCWDNLNEWKRLKLVHKYNQMEREHLKLQSSCTIKDMTIAIHKAREQLHHHVARFKQGLFGSTLLDATSTMAQYYSVSVAPQYIESKLKEMIDLGLYKLS</sequence>
<keyword evidence="1" id="KW-0732">Signal</keyword>
<dbReference type="VEuPathDB" id="CryptoDB:CHUDEA4_3230"/>
<organism evidence="2">
    <name type="scientific">Cryptosporidium hominis</name>
    <dbReference type="NCBI Taxonomy" id="237895"/>
    <lineage>
        <taxon>Eukaryota</taxon>
        <taxon>Sar</taxon>
        <taxon>Alveolata</taxon>
        <taxon>Apicomplexa</taxon>
        <taxon>Conoidasida</taxon>
        <taxon>Coccidia</taxon>
        <taxon>Eucoccidiorida</taxon>
        <taxon>Eimeriorina</taxon>
        <taxon>Cryptosporidiidae</taxon>
        <taxon>Cryptosporidium</taxon>
    </lineage>
</organism>
<feature type="chain" id="PRO_5006627823" description="Protein kinase domain-containing protein" evidence="1">
    <location>
        <begin position="19"/>
        <end position="692"/>
    </location>
</feature>
<accession>A0A0S4TFL9</accession>
<dbReference type="AlphaFoldDB" id="A0A0S4TFL9"/>
<dbReference type="InterPro" id="IPR011009">
    <property type="entry name" value="Kinase-like_dom_sf"/>
</dbReference>
<feature type="signal peptide" evidence="1">
    <location>
        <begin position="1"/>
        <end position="18"/>
    </location>
</feature>
<gene>
    <name evidence="2" type="ORF">CHUDEA4_3230</name>
</gene>